<dbReference type="Proteomes" id="UP000549066">
    <property type="component" value="Unassembled WGS sequence"/>
</dbReference>
<feature type="domain" description="ABC transporter" evidence="10">
    <location>
        <begin position="262"/>
        <end position="508"/>
    </location>
</feature>
<dbReference type="GO" id="GO:0016887">
    <property type="term" value="F:ATP hydrolysis activity"/>
    <property type="evidence" value="ECO:0007669"/>
    <property type="project" value="InterPro"/>
</dbReference>
<comment type="caution">
    <text evidence="11">The sequence shown here is derived from an EMBL/GenBank/DDBJ whole genome shotgun (WGS) entry which is preliminary data.</text>
</comment>
<keyword evidence="8" id="KW-0472">Membrane</keyword>
<evidence type="ECO:0000256" key="4">
    <source>
        <dbReference type="ARBA" id="ARBA00022737"/>
    </source>
</evidence>
<keyword evidence="2" id="KW-0813">Transport</keyword>
<dbReference type="InterPro" id="IPR017871">
    <property type="entry name" value="ABC_transporter-like_CS"/>
</dbReference>
<dbReference type="InterPro" id="IPR003439">
    <property type="entry name" value="ABC_transporter-like_ATP-bd"/>
</dbReference>
<feature type="compositionally biased region" description="Low complexity" evidence="9">
    <location>
        <begin position="515"/>
        <end position="528"/>
    </location>
</feature>
<accession>A0A852WXG9</accession>
<keyword evidence="12" id="KW-1185">Reference proteome</keyword>
<dbReference type="PANTHER" id="PTHR43790">
    <property type="entry name" value="CARBOHYDRATE TRANSPORT ATP-BINDING PROTEIN MG119-RELATED"/>
    <property type="match status" value="1"/>
</dbReference>
<comment type="subcellular location">
    <subcellularLocation>
        <location evidence="1">Cell membrane</location>
        <topology evidence="1">Peripheral membrane protein</topology>
    </subcellularLocation>
</comment>
<keyword evidence="7" id="KW-1278">Translocase</keyword>
<dbReference type="Gene3D" id="3.40.50.300">
    <property type="entry name" value="P-loop containing nucleotide triphosphate hydrolases"/>
    <property type="match status" value="2"/>
</dbReference>
<evidence type="ECO:0000256" key="1">
    <source>
        <dbReference type="ARBA" id="ARBA00004202"/>
    </source>
</evidence>
<dbReference type="CDD" id="cd03215">
    <property type="entry name" value="ABC_Carb_Monos_II"/>
    <property type="match status" value="1"/>
</dbReference>
<dbReference type="InterPro" id="IPR050107">
    <property type="entry name" value="ABC_carbohydrate_import_ATPase"/>
</dbReference>
<dbReference type="Pfam" id="PF00005">
    <property type="entry name" value="ABC_tran"/>
    <property type="match status" value="2"/>
</dbReference>
<sequence>MTQASVAAPVIEMQGISITFPGVKALDGVDFRMFPGEVHSLMGENGAGKSTLIKALTGVYGIDAGTITLAGEQVSFSGPAQAQASGISTVYQEVNLLPNLSVAENIMLGREPRRFGSIDWRAMRRRAAALLAGLNLDLDPNSLLGDHSLAVQQLVAIARAIDVQAKVLILDEPTSSLDADEVAELFRVIRSLKEQGVAILFVSHFLDQVYEICDRLTVLRNGSLVGEYLVEELLRIDLVQKMIGKELTTLDDLEQRARSAVVDESDAAIFVNAEGLGRRGAINPADLPIAAGEVVGLAGLLGSGRTELARLLGGIDRADQGELAIRGKVTKLRTPRQAISNRIAYSSENRRDEGVVGDLTVRDNIVLALQADRGWFRPIPAKRRDELTQSYIQALNIRPGNPDALVRNLSGGNQQKVLLARWLAIAPRLLILDEPTRGIDIGAKAEIQKLVFNLAENGMSVLFISAELEEVLRLSHRIVVLRDRHVVADLENDGLTVDSLLALIAEGSSDDEVPDAAGGVPIAVPAVPSADRPHDPAASDADPNPTDPTGDPR</sequence>
<evidence type="ECO:0000313" key="11">
    <source>
        <dbReference type="EMBL" id="NYG22327.1"/>
    </source>
</evidence>
<proteinExistence type="predicted"/>
<evidence type="ECO:0000256" key="5">
    <source>
        <dbReference type="ARBA" id="ARBA00022741"/>
    </source>
</evidence>
<dbReference type="FunFam" id="3.40.50.300:FF:000127">
    <property type="entry name" value="Ribose import ATP-binding protein RbsA"/>
    <property type="match status" value="1"/>
</dbReference>
<dbReference type="PROSITE" id="PS50893">
    <property type="entry name" value="ABC_TRANSPORTER_2"/>
    <property type="match status" value="2"/>
</dbReference>
<dbReference type="PANTHER" id="PTHR43790:SF9">
    <property type="entry name" value="GALACTOFURANOSE TRANSPORTER ATP-BINDING PROTEIN YTFR"/>
    <property type="match status" value="1"/>
</dbReference>
<dbReference type="InterPro" id="IPR003593">
    <property type="entry name" value="AAA+_ATPase"/>
</dbReference>
<evidence type="ECO:0000256" key="7">
    <source>
        <dbReference type="ARBA" id="ARBA00022967"/>
    </source>
</evidence>
<evidence type="ECO:0000256" key="8">
    <source>
        <dbReference type="ARBA" id="ARBA00023136"/>
    </source>
</evidence>
<name>A0A852WXG9_9MICO</name>
<keyword evidence="6 11" id="KW-0067">ATP-binding</keyword>
<dbReference type="InterPro" id="IPR027417">
    <property type="entry name" value="P-loop_NTPase"/>
</dbReference>
<evidence type="ECO:0000256" key="6">
    <source>
        <dbReference type="ARBA" id="ARBA00022840"/>
    </source>
</evidence>
<keyword evidence="11" id="KW-0762">Sugar transport</keyword>
<dbReference type="GO" id="GO:0005524">
    <property type="term" value="F:ATP binding"/>
    <property type="evidence" value="ECO:0007669"/>
    <property type="project" value="UniProtKB-KW"/>
</dbReference>
<dbReference type="SUPFAM" id="SSF52540">
    <property type="entry name" value="P-loop containing nucleoside triphosphate hydrolases"/>
    <property type="match status" value="2"/>
</dbReference>
<dbReference type="PROSITE" id="PS00211">
    <property type="entry name" value="ABC_TRANSPORTER_1"/>
    <property type="match status" value="1"/>
</dbReference>
<feature type="region of interest" description="Disordered" evidence="9">
    <location>
        <begin position="510"/>
        <end position="553"/>
    </location>
</feature>
<dbReference type="CDD" id="cd03216">
    <property type="entry name" value="ABC_Carb_Monos_I"/>
    <property type="match status" value="1"/>
</dbReference>
<dbReference type="EMBL" id="JACCFI010000001">
    <property type="protein sequence ID" value="NYG22327.1"/>
    <property type="molecule type" value="Genomic_DNA"/>
</dbReference>
<keyword evidence="3" id="KW-1003">Cell membrane</keyword>
<dbReference type="SMART" id="SM00382">
    <property type="entry name" value="AAA"/>
    <property type="match status" value="2"/>
</dbReference>
<dbReference type="GO" id="GO:0005886">
    <property type="term" value="C:plasma membrane"/>
    <property type="evidence" value="ECO:0007669"/>
    <property type="project" value="UniProtKB-SubCell"/>
</dbReference>
<keyword evidence="4" id="KW-0677">Repeat</keyword>
<evidence type="ECO:0000256" key="2">
    <source>
        <dbReference type="ARBA" id="ARBA00022448"/>
    </source>
</evidence>
<feature type="domain" description="ABC transporter" evidence="10">
    <location>
        <begin position="11"/>
        <end position="246"/>
    </location>
</feature>
<evidence type="ECO:0000259" key="10">
    <source>
        <dbReference type="PROSITE" id="PS50893"/>
    </source>
</evidence>
<organism evidence="11 12">
    <name type="scientific">Agromyces hippuratus</name>
    <dbReference type="NCBI Taxonomy" id="286438"/>
    <lineage>
        <taxon>Bacteria</taxon>
        <taxon>Bacillati</taxon>
        <taxon>Actinomycetota</taxon>
        <taxon>Actinomycetes</taxon>
        <taxon>Micrococcales</taxon>
        <taxon>Microbacteriaceae</taxon>
        <taxon>Agromyces</taxon>
    </lineage>
</organism>
<evidence type="ECO:0000256" key="3">
    <source>
        <dbReference type="ARBA" id="ARBA00022475"/>
    </source>
</evidence>
<dbReference type="AlphaFoldDB" id="A0A852WXG9"/>
<gene>
    <name evidence="11" type="ORF">BJY17_003074</name>
</gene>
<protein>
    <submittedName>
        <fullName evidence="11">Simple sugar transport system ATP-binding protein</fullName>
    </submittedName>
</protein>
<keyword evidence="5" id="KW-0547">Nucleotide-binding</keyword>
<evidence type="ECO:0000313" key="12">
    <source>
        <dbReference type="Proteomes" id="UP000549066"/>
    </source>
</evidence>
<evidence type="ECO:0000256" key="9">
    <source>
        <dbReference type="SAM" id="MobiDB-lite"/>
    </source>
</evidence>
<reference evidence="11 12" key="1">
    <citation type="submission" date="2020-07" db="EMBL/GenBank/DDBJ databases">
        <title>Sequencing the genomes of 1000 actinobacteria strains.</title>
        <authorList>
            <person name="Klenk H.-P."/>
        </authorList>
    </citation>
    <scope>NUCLEOTIDE SEQUENCE [LARGE SCALE GENOMIC DNA]</scope>
    <source>
        <strain evidence="11 12">DSM 8598</strain>
    </source>
</reference>